<proteinExistence type="predicted"/>
<keyword evidence="1" id="KW-0472">Membrane</keyword>
<feature type="transmembrane region" description="Helical" evidence="1">
    <location>
        <begin position="37"/>
        <end position="55"/>
    </location>
</feature>
<sequence>MHAPRSPTHSRRLAALLIGVGVLFLAANLGLLAWASAWLWALLFLGLGAAFWLVYREDRTRWWALLPAFALFALGLATLVPGAASGGLFLGLIGVGFAALYRDDRRRWWALIPAGVLLTLGVVAWLDASALGAALGVDAGAALFLGLAATFGVLYRLPEGEGKQRWALFPALGLLALALFVLLASGGGGPALPLLLIALGALLLWRGRRLPPPTEGPGSKGV</sequence>
<evidence type="ECO:0000313" key="3">
    <source>
        <dbReference type="Proteomes" id="UP000000379"/>
    </source>
</evidence>
<keyword evidence="1" id="KW-0812">Transmembrane</keyword>
<keyword evidence="3" id="KW-1185">Reference proteome</keyword>
<dbReference type="AlphaFoldDB" id="D7CQC5"/>
<gene>
    <name evidence="2" type="ordered locus">Trad_1791</name>
</gene>
<organism evidence="2 3">
    <name type="scientific">Truepera radiovictrix (strain DSM 17093 / CIP 108686 / LMG 22925 / RQ-24)</name>
    <dbReference type="NCBI Taxonomy" id="649638"/>
    <lineage>
        <taxon>Bacteria</taxon>
        <taxon>Thermotogati</taxon>
        <taxon>Deinococcota</taxon>
        <taxon>Deinococci</taxon>
        <taxon>Trueperales</taxon>
        <taxon>Trueperaceae</taxon>
        <taxon>Truepera</taxon>
    </lineage>
</organism>
<dbReference type="RefSeq" id="WP_013178275.1">
    <property type="nucleotide sequence ID" value="NC_014221.1"/>
</dbReference>
<feature type="transmembrane region" description="Helical" evidence="1">
    <location>
        <begin position="62"/>
        <end position="80"/>
    </location>
</feature>
<evidence type="ECO:0000256" key="1">
    <source>
        <dbReference type="SAM" id="Phobius"/>
    </source>
</evidence>
<feature type="transmembrane region" description="Helical" evidence="1">
    <location>
        <begin position="12"/>
        <end position="31"/>
    </location>
</feature>
<dbReference type="KEGG" id="tra:Trad_1791"/>
<feature type="transmembrane region" description="Helical" evidence="1">
    <location>
        <begin position="108"/>
        <end position="126"/>
    </location>
</feature>
<feature type="transmembrane region" description="Helical" evidence="1">
    <location>
        <begin position="86"/>
        <end position="101"/>
    </location>
</feature>
<feature type="transmembrane region" description="Helical" evidence="1">
    <location>
        <begin position="166"/>
        <end position="184"/>
    </location>
</feature>
<protein>
    <submittedName>
        <fullName evidence="2">Uncharacterized protein</fullName>
    </submittedName>
</protein>
<reference evidence="3" key="1">
    <citation type="submission" date="2010-05" db="EMBL/GenBank/DDBJ databases">
        <title>The complete genome of Truepera radiovictris DSM 17093.</title>
        <authorList>
            <consortium name="US DOE Joint Genome Institute (JGI-PGF)"/>
            <person name="Lucas S."/>
            <person name="Copeland A."/>
            <person name="Lapidus A."/>
            <person name="Glavina del Rio T."/>
            <person name="Dalin E."/>
            <person name="Tice H."/>
            <person name="Bruce D."/>
            <person name="Goodwin L."/>
            <person name="Pitluck S."/>
            <person name="Kyrpides N."/>
            <person name="Mavromatis K."/>
            <person name="Ovchinnikova G."/>
            <person name="Munk A.C."/>
            <person name="Detter J.C."/>
            <person name="Han C."/>
            <person name="Tapia R."/>
            <person name="Land M."/>
            <person name="Hauser L."/>
            <person name="Markowitz V."/>
            <person name="Cheng J.-F."/>
            <person name="Hugenholtz P."/>
            <person name="Woyke T."/>
            <person name="Wu D."/>
            <person name="Tindall B."/>
            <person name="Pomrenke H.G."/>
            <person name="Brambilla E."/>
            <person name="Klenk H.-P."/>
            <person name="Eisen J.A."/>
        </authorList>
    </citation>
    <scope>NUCLEOTIDE SEQUENCE [LARGE SCALE GENOMIC DNA]</scope>
    <source>
        <strain evidence="3">DSM 17093 / CIP 108686 / LMG 22925 / RQ-24</strain>
    </source>
</reference>
<accession>D7CQC5</accession>
<feature type="transmembrane region" description="Helical" evidence="1">
    <location>
        <begin position="132"/>
        <end position="154"/>
    </location>
</feature>
<dbReference type="STRING" id="649638.Trad_1791"/>
<dbReference type="EMBL" id="CP002049">
    <property type="protein sequence ID" value="ADI14909.1"/>
    <property type="molecule type" value="Genomic_DNA"/>
</dbReference>
<evidence type="ECO:0000313" key="2">
    <source>
        <dbReference type="EMBL" id="ADI14909.1"/>
    </source>
</evidence>
<reference evidence="2 3" key="2">
    <citation type="journal article" date="2011" name="Stand. Genomic Sci.">
        <title>Complete genome sequence of Truepera radiovictrix type strain (RQ-24).</title>
        <authorList>
            <person name="Ivanova N."/>
            <person name="Rohde C."/>
            <person name="Munk C."/>
            <person name="Nolan M."/>
            <person name="Lucas S."/>
            <person name="Del Rio T.G."/>
            <person name="Tice H."/>
            <person name="Deshpande S."/>
            <person name="Cheng J.F."/>
            <person name="Tapia R."/>
            <person name="Han C."/>
            <person name="Goodwin L."/>
            <person name="Pitluck S."/>
            <person name="Liolios K."/>
            <person name="Mavromatis K."/>
            <person name="Mikhailova N."/>
            <person name="Pati A."/>
            <person name="Chen A."/>
            <person name="Palaniappan K."/>
            <person name="Land M."/>
            <person name="Hauser L."/>
            <person name="Chang Y.J."/>
            <person name="Jeffries C.D."/>
            <person name="Brambilla E."/>
            <person name="Rohde M."/>
            <person name="Goker M."/>
            <person name="Tindall B.J."/>
            <person name="Woyke T."/>
            <person name="Bristow J."/>
            <person name="Eisen J.A."/>
            <person name="Markowitz V."/>
            <person name="Hugenholtz P."/>
            <person name="Kyrpides N.C."/>
            <person name="Klenk H.P."/>
            <person name="Lapidus A."/>
        </authorList>
    </citation>
    <scope>NUCLEOTIDE SEQUENCE [LARGE SCALE GENOMIC DNA]</scope>
    <source>
        <strain evidence="3">DSM 17093 / CIP 108686 / LMG 22925 / RQ-24</strain>
    </source>
</reference>
<dbReference type="Proteomes" id="UP000000379">
    <property type="component" value="Chromosome"/>
</dbReference>
<dbReference type="HOGENOM" id="CLU_103641_0_0_0"/>
<name>D7CQC5_TRURR</name>
<keyword evidence="1" id="KW-1133">Transmembrane helix</keyword>
<dbReference type="eggNOG" id="ENOG50330TJ">
    <property type="taxonomic scope" value="Bacteria"/>
</dbReference>